<dbReference type="HOGENOM" id="CLU_148568_4_2_6"/>
<dbReference type="KEGG" id="pkc:PKB_2970"/>
<dbReference type="EMBL" id="HG322950">
    <property type="protein sequence ID" value="CDF84317.1"/>
    <property type="molecule type" value="Genomic_DNA"/>
</dbReference>
<reference evidence="1 2" key="1">
    <citation type="submission" date="2013-03" db="EMBL/GenBank/DDBJ databases">
        <authorList>
            <person name="Linke B."/>
        </authorList>
    </citation>
    <scope>NUCLEOTIDE SEQUENCE [LARGE SCALE GENOMIC DNA]</scope>
    <source>
        <strain evidence="1 2">B13</strain>
    </source>
</reference>
<dbReference type="InterPro" id="IPR008727">
    <property type="entry name" value="PAAR_motif"/>
</dbReference>
<dbReference type="Pfam" id="PF05488">
    <property type="entry name" value="PAAR_motif"/>
    <property type="match status" value="1"/>
</dbReference>
<accession>A0A024HII5</accession>
<proteinExistence type="predicted"/>
<protein>
    <recommendedName>
        <fullName evidence="3">PAAR domain-containing protein</fullName>
    </recommendedName>
</protein>
<dbReference type="CDD" id="cd14744">
    <property type="entry name" value="PAAR_CT_2"/>
    <property type="match status" value="1"/>
</dbReference>
<reference evidence="1 2" key="2">
    <citation type="submission" date="2014-05" db="EMBL/GenBank/DDBJ databases">
        <title>Genome sequence of the 3-chlorobenzoate degrading bacterium Pseudomonas knackmussii B13 shows multiple evidence for horizontal gene transfer.</title>
        <authorList>
            <person name="Miyazaki R."/>
            <person name="Bertelli C."/>
            <person name="Falquet L."/>
            <person name="Robinson-Rechavi M."/>
            <person name="Gharib W."/>
            <person name="Roy S."/>
            <person name="Van der Meer J.R."/>
        </authorList>
    </citation>
    <scope>NUCLEOTIDE SEQUENCE [LARGE SCALE GENOMIC DNA]</scope>
    <source>
        <strain evidence="1 2">B13</strain>
    </source>
</reference>
<keyword evidence="2" id="KW-1185">Reference proteome</keyword>
<evidence type="ECO:0000313" key="1">
    <source>
        <dbReference type="EMBL" id="CDF84317.1"/>
    </source>
</evidence>
<dbReference type="Proteomes" id="UP000025241">
    <property type="component" value="Chromosome I"/>
</dbReference>
<sequence length="85" mass="8924">MKPVIRQGDALREYGGQVLEGRYDCLGKPIACQGDAVLCNLHGLNRIAEGSSLAQVDGLPVALDGHRCACGCSLVSSVPDFLVEP</sequence>
<dbReference type="STRING" id="1301098.PKB_2970"/>
<dbReference type="RefSeq" id="WP_043252842.1">
    <property type="nucleotide sequence ID" value="NZ_HG322950.1"/>
</dbReference>
<gene>
    <name evidence="1" type="ORF">PKB_2970</name>
</gene>
<dbReference type="PATRIC" id="fig|1301098.3.peg.2995"/>
<name>A0A024HII5_PSEKB</name>
<dbReference type="eggNOG" id="COG4104">
    <property type="taxonomic scope" value="Bacteria"/>
</dbReference>
<dbReference type="OrthoDB" id="6860016at2"/>
<dbReference type="AlphaFoldDB" id="A0A024HII5"/>
<organism evidence="1 2">
    <name type="scientific">Pseudomonas knackmussii (strain DSM 6978 / CCUG 54928 / LMG 23759 / B13)</name>
    <dbReference type="NCBI Taxonomy" id="1301098"/>
    <lineage>
        <taxon>Bacteria</taxon>
        <taxon>Pseudomonadati</taxon>
        <taxon>Pseudomonadota</taxon>
        <taxon>Gammaproteobacteria</taxon>
        <taxon>Pseudomonadales</taxon>
        <taxon>Pseudomonadaceae</taxon>
        <taxon>Pseudomonas</taxon>
    </lineage>
</organism>
<dbReference type="Gene3D" id="2.60.200.60">
    <property type="match status" value="1"/>
</dbReference>
<evidence type="ECO:0000313" key="2">
    <source>
        <dbReference type="Proteomes" id="UP000025241"/>
    </source>
</evidence>
<evidence type="ECO:0008006" key="3">
    <source>
        <dbReference type="Google" id="ProtNLM"/>
    </source>
</evidence>